<dbReference type="Gene3D" id="3.40.50.2000">
    <property type="entry name" value="Glycogen Phosphorylase B"/>
    <property type="match status" value="1"/>
</dbReference>
<evidence type="ECO:0000313" key="3">
    <source>
        <dbReference type="EMBL" id="KAH8497398.1"/>
    </source>
</evidence>
<evidence type="ECO:0008006" key="5">
    <source>
        <dbReference type="Google" id="ProtNLM"/>
    </source>
</evidence>
<organism evidence="3 4">
    <name type="scientific">Populus deltoides</name>
    <name type="common">Eastern poplar</name>
    <name type="synonym">Eastern cottonwood</name>
    <dbReference type="NCBI Taxonomy" id="3696"/>
    <lineage>
        <taxon>Eukaryota</taxon>
        <taxon>Viridiplantae</taxon>
        <taxon>Streptophyta</taxon>
        <taxon>Embryophyta</taxon>
        <taxon>Tracheophyta</taxon>
        <taxon>Spermatophyta</taxon>
        <taxon>Magnoliopsida</taxon>
        <taxon>eudicotyledons</taxon>
        <taxon>Gunneridae</taxon>
        <taxon>Pentapetalae</taxon>
        <taxon>rosids</taxon>
        <taxon>fabids</taxon>
        <taxon>Malpighiales</taxon>
        <taxon>Salicaceae</taxon>
        <taxon>Saliceae</taxon>
        <taxon>Populus</taxon>
    </lineage>
</organism>
<sequence length="648" mass="73220">MNRNHHNPSELPDSPATNTGSEGVSDQNFHSISDRFLFKRNPNPSTNSPHKSSKSPPDRLRRWHHYTNKSNNRKGGWFSCIPFRGIYLFYFVIFLAVFAFVLASILLQSSITGMVVFSKGWIDPRRSIREGLKSGTTLKFVPGLRSRLLLEGHGLDHARVLANRVGLRPPRLAVIVKGLGVSLNGHNGNWEIVCEVGVMTMNFSMEVWFLVEFGFSIILGNMKKDPQSLMLLSVMKNLRKLGYALKIYALGNGETRTMWEDIGGQISVLRPKEYDLIDWSIFEGVMVDSLEAKEVVSSLSQEPFQSIPLVWIIQEDTLANRLPLYQDMNLQHLVSHWRSTFNRANVVVFPDFALPVKNATSMLYSVLDTGNFFVIPGSPVDVWDAESYSKTHAKHQLRVDHGFSKDDLVVLVVGSSFFYDELSWEYTVALHTLGPVLAEYARSKDAEGSFKFVFLCGNSTDDDAFQEIVSRVGLHPSSVRHYDLNGDANSVLLVADIVFYGSSQDEQGFPPVLIRAMTFGIPVIAPDIPTMKKYRLTNRFLKITVAFSGRLLAKNMLASECITGYARLLENMLSFPSDTLLPGPVSKLEQREWEWNLFSKELEQETDDLSGMYESLFLPEKPVLFIPLRKNGAILLIQQSSLRMERKF</sequence>
<dbReference type="EMBL" id="JACEGQ020000010">
    <property type="protein sequence ID" value="KAH8497398.1"/>
    <property type="molecule type" value="Genomic_DNA"/>
</dbReference>
<dbReference type="Proteomes" id="UP000807159">
    <property type="component" value="Chromosome 10"/>
</dbReference>
<feature type="compositionally biased region" description="Polar residues" evidence="1">
    <location>
        <begin position="15"/>
        <end position="31"/>
    </location>
</feature>
<dbReference type="CDD" id="cd01635">
    <property type="entry name" value="Glycosyltransferase_GTB-type"/>
    <property type="match status" value="1"/>
</dbReference>
<protein>
    <recommendedName>
        <fullName evidence="5">Glycosyl transferase family 1 domain-containing protein</fullName>
    </recommendedName>
</protein>
<evidence type="ECO:0000256" key="2">
    <source>
        <dbReference type="SAM" id="Phobius"/>
    </source>
</evidence>
<feature type="region of interest" description="Disordered" evidence="1">
    <location>
        <begin position="1"/>
        <end position="62"/>
    </location>
</feature>
<keyword evidence="2" id="KW-0472">Membrane</keyword>
<dbReference type="SUPFAM" id="SSF53756">
    <property type="entry name" value="UDP-Glycosyltransferase/glycogen phosphorylase"/>
    <property type="match status" value="1"/>
</dbReference>
<proteinExistence type="predicted"/>
<feature type="transmembrane region" description="Helical" evidence="2">
    <location>
        <begin position="87"/>
        <end position="107"/>
    </location>
</feature>
<dbReference type="PANTHER" id="PTHR46635:SF2">
    <property type="entry name" value="GLYCOSYL TRANSFERASE FAMILY 1 DOMAIN-CONTAINING PROTEIN"/>
    <property type="match status" value="1"/>
</dbReference>
<evidence type="ECO:0000256" key="1">
    <source>
        <dbReference type="SAM" id="MobiDB-lite"/>
    </source>
</evidence>
<gene>
    <name evidence="3" type="ORF">H0E87_019898</name>
</gene>
<keyword evidence="2" id="KW-0812">Transmembrane</keyword>
<reference evidence="3" key="1">
    <citation type="journal article" date="2021" name="J. Hered.">
        <title>Genome Assembly of Salicaceae Populus deltoides (Eastern Cottonwood) I-69 Based on Nanopore Sequencing and Hi-C Technologies.</title>
        <authorList>
            <person name="Bai S."/>
            <person name="Wu H."/>
            <person name="Zhang J."/>
            <person name="Pan Z."/>
            <person name="Zhao W."/>
            <person name="Li Z."/>
            <person name="Tong C."/>
        </authorList>
    </citation>
    <scope>NUCLEOTIDE SEQUENCE</scope>
    <source>
        <tissue evidence="3">Leaf</tissue>
    </source>
</reference>
<dbReference type="PANTHER" id="PTHR46635">
    <property type="entry name" value="GLYCOSYL TRANSFERASE FAMILY 1 PROTEIN"/>
    <property type="match status" value="1"/>
</dbReference>
<keyword evidence="4" id="KW-1185">Reference proteome</keyword>
<keyword evidence="2" id="KW-1133">Transmembrane helix</keyword>
<name>A0A8T2XX38_POPDE</name>
<comment type="caution">
    <text evidence="3">The sequence shown here is derived from an EMBL/GenBank/DDBJ whole genome shotgun (WGS) entry which is preliminary data.</text>
</comment>
<accession>A0A8T2XX38</accession>
<dbReference type="AlphaFoldDB" id="A0A8T2XX38"/>
<evidence type="ECO:0000313" key="4">
    <source>
        <dbReference type="Proteomes" id="UP000807159"/>
    </source>
</evidence>